<dbReference type="GO" id="GO:0016758">
    <property type="term" value="F:hexosyltransferase activity"/>
    <property type="evidence" value="ECO:0007669"/>
    <property type="project" value="UniProtKB-ARBA"/>
</dbReference>
<dbReference type="Gene3D" id="3.90.550.10">
    <property type="entry name" value="Spore Coat Polysaccharide Biosynthesis Protein SpsA, Chain A"/>
    <property type="match status" value="1"/>
</dbReference>
<dbReference type="PANTHER" id="PTHR22916">
    <property type="entry name" value="GLYCOSYLTRANSFERASE"/>
    <property type="match status" value="1"/>
</dbReference>
<gene>
    <name evidence="2" type="ORF">IG193_02040</name>
</gene>
<dbReference type="Pfam" id="PF00535">
    <property type="entry name" value="Glycos_transf_2"/>
    <property type="match status" value="1"/>
</dbReference>
<dbReference type="PANTHER" id="PTHR22916:SF3">
    <property type="entry name" value="UDP-GLCNAC:BETAGAL BETA-1,3-N-ACETYLGLUCOSAMINYLTRANSFERASE-LIKE PROTEIN 1"/>
    <property type="match status" value="1"/>
</dbReference>
<evidence type="ECO:0000259" key="1">
    <source>
        <dbReference type="Pfam" id="PF00535"/>
    </source>
</evidence>
<dbReference type="GeneID" id="59148638"/>
<dbReference type="InterPro" id="IPR029044">
    <property type="entry name" value="Nucleotide-diphossugar_trans"/>
</dbReference>
<name>A0A7L9FK65_9CREN</name>
<dbReference type="AlphaFoldDB" id="A0A7L9FK65"/>
<dbReference type="SUPFAM" id="SSF53448">
    <property type="entry name" value="Nucleotide-diphospho-sugar transferases"/>
    <property type="match status" value="1"/>
</dbReference>
<accession>A0A7L9FK65</accession>
<feature type="domain" description="Glycosyltransferase 2-like" evidence="1">
    <location>
        <begin position="9"/>
        <end position="133"/>
    </location>
</feature>
<dbReference type="InterPro" id="IPR001173">
    <property type="entry name" value="Glyco_trans_2-like"/>
</dbReference>
<evidence type="ECO:0000313" key="2">
    <source>
        <dbReference type="EMBL" id="QOJ79266.1"/>
    </source>
</evidence>
<dbReference type="EMBL" id="CP062310">
    <property type="protein sequence ID" value="QOJ79266.1"/>
    <property type="molecule type" value="Genomic_DNA"/>
</dbReference>
<sequence>MEGDFQKISIIIRTYNPNNYVFDALQSIDSQDFKGKIETLLLYDRGSETDEILERLKNFKFQSKNIDLKIYVHRHMSAYRAMLKGLELASGDLIFFLDYDNIYPSNYISKMVENCVNYDCCFTNPTVFDKNGVVIGKLVRVPKDYLKPEKIIKGNYIDISSILISRKVANYYIDISYRYLTSRYYDWIYEDWLLGFVCLKKFRTKYVEETSPFYRAHDSNLTFSKDFSFDKFIFSIDREIKTLHAMCSAFYNELSEKELNLIAMALAIKERTLANYILKRKSFREALYVFLKGLKDLLIK</sequence>
<keyword evidence="2" id="KW-0808">Transferase</keyword>
<organism evidence="2 3">
    <name type="scientific">Infirmifilum lucidum</name>
    <dbReference type="NCBI Taxonomy" id="2776706"/>
    <lineage>
        <taxon>Archaea</taxon>
        <taxon>Thermoproteota</taxon>
        <taxon>Thermoprotei</taxon>
        <taxon>Thermofilales</taxon>
        <taxon>Thermofilaceae</taxon>
        <taxon>Infirmifilum</taxon>
    </lineage>
</organism>
<dbReference type="InParanoid" id="A0A7L9FK65"/>
<reference evidence="2 3" key="1">
    <citation type="submission" date="2020-10" db="EMBL/GenBank/DDBJ databases">
        <title>Thermofilum lucidum 3507LT sp. nov. a novel member of Thermofilaceae family isolated from Chile hot spring, and proposal of description order Thermofilales.</title>
        <authorList>
            <person name="Zayulina K.S."/>
            <person name="Elcheninov A.G."/>
            <person name="Toshchakov S.V."/>
            <person name="Kublanov I.V."/>
        </authorList>
    </citation>
    <scope>NUCLEOTIDE SEQUENCE [LARGE SCALE GENOMIC DNA]</scope>
    <source>
        <strain evidence="2 3">3507LT</strain>
    </source>
</reference>
<dbReference type="RefSeq" id="WP_192819238.1">
    <property type="nucleotide sequence ID" value="NZ_CP062310.1"/>
</dbReference>
<dbReference type="KEGG" id="thel:IG193_02040"/>
<proteinExistence type="predicted"/>
<protein>
    <submittedName>
        <fullName evidence="2">Glycosyltransferase</fullName>
    </submittedName>
</protein>
<keyword evidence="3" id="KW-1185">Reference proteome</keyword>
<evidence type="ECO:0000313" key="3">
    <source>
        <dbReference type="Proteomes" id="UP000594121"/>
    </source>
</evidence>
<dbReference type="Proteomes" id="UP000594121">
    <property type="component" value="Chromosome"/>
</dbReference>